<name>A0A182Q8T2_9DIPT</name>
<dbReference type="EMBL" id="AXCN02000304">
    <property type="status" value="NOT_ANNOTATED_CDS"/>
    <property type="molecule type" value="Genomic_DNA"/>
</dbReference>
<comment type="similarity">
    <text evidence="3">Belongs to the CFAP36 family.</text>
</comment>
<protein>
    <recommendedName>
        <fullName evidence="4">Cilia- and flagella-associated protein 36</fullName>
    </recommendedName>
    <alternativeName>
        <fullName evidence="9">Coiled-coil domain-containing protein 104</fullName>
    </alternativeName>
</protein>
<dbReference type="Pfam" id="PF11527">
    <property type="entry name" value="ARL2_Bind_BART"/>
    <property type="match status" value="1"/>
</dbReference>
<evidence type="ECO:0000256" key="5">
    <source>
        <dbReference type="ARBA" id="ARBA00022490"/>
    </source>
</evidence>
<evidence type="ECO:0000256" key="2">
    <source>
        <dbReference type="ARBA" id="ARBA00004496"/>
    </source>
</evidence>
<sequence>MAEDNSWVFDSLVCFLHGPVWNAPLQTFIEDKSIIFDPNLQPDESNPEYRKVHDEYKNLVDYMLGSFMEEMQITPEQFEFACLEGRHVASLGAGRAASAGAVGDDRGSDQSGGNTFSFHQGLFQQIWAANDIRIFIRMMVQRNVELQLQALDLIERRSQSLPKSEEASEAVGGPVADEEARIILPERDLEDTPVERDIELDILKSVENELKPPGTHGGEDVPSVKRAVLEHALDDELGDSDKFQRLNLFFDQEKINTEDMKARQEYLRSQRDKILTIKKQARARQLNETLRKNERPASAQVAQKFLEGETESVSVEPPEGSLQLRKMLAQRLRDEVAIDKQ</sequence>
<evidence type="ECO:0000256" key="6">
    <source>
        <dbReference type="ARBA" id="ARBA00023054"/>
    </source>
</evidence>
<comment type="subcellular location">
    <subcellularLocation>
        <location evidence="1">Cell projection</location>
        <location evidence="1">Cilium</location>
    </subcellularLocation>
    <subcellularLocation>
        <location evidence="2">Cytoplasm</location>
    </subcellularLocation>
</comment>
<dbReference type="GO" id="GO:0097546">
    <property type="term" value="C:ciliary base"/>
    <property type="evidence" value="ECO:0007669"/>
    <property type="project" value="TreeGrafter"/>
</dbReference>
<dbReference type="PANTHER" id="PTHR21532:SF0">
    <property type="entry name" value="CILIA- AND FLAGELLA-ASSOCIATED PROTEIN 36"/>
    <property type="match status" value="1"/>
</dbReference>
<dbReference type="Proteomes" id="UP000075886">
    <property type="component" value="Unassembled WGS sequence"/>
</dbReference>
<dbReference type="PANTHER" id="PTHR21532">
    <property type="entry name" value="PHOSPHODIESTERASE HL"/>
    <property type="match status" value="1"/>
</dbReference>
<evidence type="ECO:0000256" key="7">
    <source>
        <dbReference type="ARBA" id="ARBA00023069"/>
    </source>
</evidence>
<feature type="domain" description="BART" evidence="11">
    <location>
        <begin position="5"/>
        <end position="147"/>
    </location>
</feature>
<evidence type="ECO:0000256" key="8">
    <source>
        <dbReference type="ARBA" id="ARBA00023273"/>
    </source>
</evidence>
<keyword evidence="6" id="KW-0175">Coiled coil</keyword>
<evidence type="ECO:0000256" key="3">
    <source>
        <dbReference type="ARBA" id="ARBA00007460"/>
    </source>
</evidence>
<dbReference type="VEuPathDB" id="VectorBase:AFAF005339"/>
<keyword evidence="5" id="KW-0963">Cytoplasm</keyword>
<dbReference type="Gene3D" id="1.20.1520.10">
    <property type="entry name" value="ADP-ribosylation factor-like 2-binding protein, domain"/>
    <property type="match status" value="1"/>
</dbReference>
<dbReference type="EnsemblMetazoa" id="AFAF005339-RA">
    <property type="protein sequence ID" value="AFAF005339-PA"/>
    <property type="gene ID" value="AFAF005339"/>
</dbReference>
<evidence type="ECO:0000313" key="13">
    <source>
        <dbReference type="Proteomes" id="UP000075886"/>
    </source>
</evidence>
<feature type="region of interest" description="Disordered" evidence="10">
    <location>
        <begin position="289"/>
        <end position="320"/>
    </location>
</feature>
<dbReference type="InterPro" id="IPR023379">
    <property type="entry name" value="BART_dom"/>
</dbReference>
<evidence type="ECO:0000313" key="12">
    <source>
        <dbReference type="EnsemblMetazoa" id="AFAF005339-PA"/>
    </source>
</evidence>
<evidence type="ECO:0000256" key="10">
    <source>
        <dbReference type="SAM" id="MobiDB-lite"/>
    </source>
</evidence>
<keyword evidence="7" id="KW-0969">Cilium</keyword>
<evidence type="ECO:0000256" key="4">
    <source>
        <dbReference type="ARBA" id="ARBA00021815"/>
    </source>
</evidence>
<dbReference type="InterPro" id="IPR042541">
    <property type="entry name" value="BART_sf"/>
</dbReference>
<organism evidence="12 13">
    <name type="scientific">Anopheles farauti</name>
    <dbReference type="NCBI Taxonomy" id="69004"/>
    <lineage>
        <taxon>Eukaryota</taxon>
        <taxon>Metazoa</taxon>
        <taxon>Ecdysozoa</taxon>
        <taxon>Arthropoda</taxon>
        <taxon>Hexapoda</taxon>
        <taxon>Insecta</taxon>
        <taxon>Pterygota</taxon>
        <taxon>Neoptera</taxon>
        <taxon>Endopterygota</taxon>
        <taxon>Diptera</taxon>
        <taxon>Nematocera</taxon>
        <taxon>Culicoidea</taxon>
        <taxon>Culicidae</taxon>
        <taxon>Anophelinae</taxon>
        <taxon>Anopheles</taxon>
    </lineage>
</organism>
<evidence type="ECO:0000256" key="1">
    <source>
        <dbReference type="ARBA" id="ARBA00004138"/>
    </source>
</evidence>
<evidence type="ECO:0000259" key="11">
    <source>
        <dbReference type="Pfam" id="PF11527"/>
    </source>
</evidence>
<reference evidence="13" key="1">
    <citation type="submission" date="2014-01" db="EMBL/GenBank/DDBJ databases">
        <title>The Genome Sequence of Anopheles farauti FAR1 (V2).</title>
        <authorList>
            <consortium name="The Broad Institute Genomics Platform"/>
            <person name="Neafsey D.E."/>
            <person name="Besansky N."/>
            <person name="Howell P."/>
            <person name="Walton C."/>
            <person name="Young S.K."/>
            <person name="Zeng Q."/>
            <person name="Gargeya S."/>
            <person name="Fitzgerald M."/>
            <person name="Haas B."/>
            <person name="Abouelleil A."/>
            <person name="Allen A.W."/>
            <person name="Alvarado L."/>
            <person name="Arachchi H.M."/>
            <person name="Berlin A.M."/>
            <person name="Chapman S.B."/>
            <person name="Gainer-Dewar J."/>
            <person name="Goldberg J."/>
            <person name="Griggs A."/>
            <person name="Gujja S."/>
            <person name="Hansen M."/>
            <person name="Howarth C."/>
            <person name="Imamovic A."/>
            <person name="Ireland A."/>
            <person name="Larimer J."/>
            <person name="McCowan C."/>
            <person name="Murphy C."/>
            <person name="Pearson M."/>
            <person name="Poon T.W."/>
            <person name="Priest M."/>
            <person name="Roberts A."/>
            <person name="Saif S."/>
            <person name="Shea T."/>
            <person name="Sisk P."/>
            <person name="Sykes S."/>
            <person name="Wortman J."/>
            <person name="Nusbaum C."/>
            <person name="Birren B."/>
        </authorList>
    </citation>
    <scope>NUCLEOTIDE SEQUENCE [LARGE SCALE GENOMIC DNA]</scope>
    <source>
        <strain evidence="13">FAR1</strain>
    </source>
</reference>
<dbReference type="GO" id="GO:0005930">
    <property type="term" value="C:axoneme"/>
    <property type="evidence" value="ECO:0007669"/>
    <property type="project" value="TreeGrafter"/>
</dbReference>
<keyword evidence="8" id="KW-0966">Cell projection</keyword>
<proteinExistence type="inferred from homology"/>
<accession>A0A182Q8T2</accession>
<dbReference type="STRING" id="69004.A0A182Q8T2"/>
<dbReference type="InterPro" id="IPR038888">
    <property type="entry name" value="CFAP36"/>
</dbReference>
<evidence type="ECO:0000256" key="9">
    <source>
        <dbReference type="ARBA" id="ARBA00031593"/>
    </source>
</evidence>
<keyword evidence="13" id="KW-1185">Reference proteome</keyword>
<reference evidence="12" key="2">
    <citation type="submission" date="2020-05" db="UniProtKB">
        <authorList>
            <consortium name="EnsemblMetazoa"/>
        </authorList>
    </citation>
    <scope>IDENTIFICATION</scope>
    <source>
        <strain evidence="12">FAR1</strain>
    </source>
</reference>
<dbReference type="AlphaFoldDB" id="A0A182Q8T2"/>